<keyword evidence="3 8" id="KW-0641">Proline biosynthesis</keyword>
<feature type="domain" description="PUA" evidence="10">
    <location>
        <begin position="339"/>
        <end position="421"/>
    </location>
</feature>
<feature type="binding site" evidence="8">
    <location>
        <position position="113"/>
    </location>
    <ligand>
        <name>substrate</name>
    </ligand>
</feature>
<comment type="caution">
    <text evidence="11">The sequence shown here is derived from an EMBL/GenBank/DDBJ whole genome shotgun (WGS) entry which is preliminary data.</text>
</comment>
<dbReference type="GO" id="GO:0005524">
    <property type="term" value="F:ATP binding"/>
    <property type="evidence" value="ECO:0007669"/>
    <property type="project" value="UniProtKB-KW"/>
</dbReference>
<dbReference type="HAMAP" id="MF_00456">
    <property type="entry name" value="ProB"/>
    <property type="match status" value="1"/>
</dbReference>
<evidence type="ECO:0000256" key="8">
    <source>
        <dbReference type="HAMAP-Rule" id="MF_00456"/>
    </source>
</evidence>
<dbReference type="InterPro" id="IPR011529">
    <property type="entry name" value="Glu_5kinase"/>
</dbReference>
<keyword evidence="2 8" id="KW-0028">Amino-acid biosynthesis</keyword>
<dbReference type="Gene3D" id="3.40.1160.10">
    <property type="entry name" value="Acetylglutamate kinase-like"/>
    <property type="match status" value="1"/>
</dbReference>
<evidence type="ECO:0000256" key="6">
    <source>
        <dbReference type="ARBA" id="ARBA00022777"/>
    </source>
</evidence>
<dbReference type="NCBIfam" id="TIGR01027">
    <property type="entry name" value="proB"/>
    <property type="match status" value="1"/>
</dbReference>
<comment type="similarity">
    <text evidence="8">Belongs to the glutamate 5-kinase family.</text>
</comment>
<dbReference type="Pfam" id="PF00696">
    <property type="entry name" value="AA_kinase"/>
    <property type="match status" value="1"/>
</dbReference>
<comment type="catalytic activity">
    <reaction evidence="8">
        <text>L-glutamate + ATP = L-glutamyl 5-phosphate + ADP</text>
        <dbReference type="Rhea" id="RHEA:14877"/>
        <dbReference type="ChEBI" id="CHEBI:29985"/>
        <dbReference type="ChEBI" id="CHEBI:30616"/>
        <dbReference type="ChEBI" id="CHEBI:58274"/>
        <dbReference type="ChEBI" id="CHEBI:456216"/>
        <dbReference type="EC" id="2.7.2.11"/>
    </reaction>
</comment>
<comment type="function">
    <text evidence="8">Catalyzes the transfer of a phosphate group to glutamate to form L-glutamate 5-phosphate.</text>
</comment>
<dbReference type="PRINTS" id="PR00474">
    <property type="entry name" value="GLU5KINASE"/>
</dbReference>
<keyword evidence="12" id="KW-1185">Reference proteome</keyword>
<dbReference type="EMBL" id="UWOC01000137">
    <property type="protein sequence ID" value="VCU08179.1"/>
    <property type="molecule type" value="Genomic_DNA"/>
</dbReference>
<comment type="subcellular location">
    <subcellularLocation>
        <location evidence="8">Cytoplasm</location>
    </subcellularLocation>
</comment>
<dbReference type="Gene3D" id="2.30.130.10">
    <property type="entry name" value="PUA domain"/>
    <property type="match status" value="1"/>
</dbReference>
<feature type="binding site" evidence="8">
    <location>
        <begin position="232"/>
        <end position="233"/>
    </location>
    <ligand>
        <name>ATP</name>
        <dbReference type="ChEBI" id="CHEBI:30616"/>
    </ligand>
</feature>
<dbReference type="InterPro" id="IPR041739">
    <property type="entry name" value="G5K_ProB"/>
</dbReference>
<proteinExistence type="inferred from homology"/>
<keyword evidence="1 8" id="KW-0963">Cytoplasm</keyword>
<feature type="binding site" evidence="8">
    <location>
        <position position="200"/>
    </location>
    <ligand>
        <name>substrate</name>
    </ligand>
</feature>
<dbReference type="FunFam" id="3.40.1160.10:FF:000018">
    <property type="entry name" value="Glutamate 5-kinase"/>
    <property type="match status" value="1"/>
</dbReference>
<dbReference type="GO" id="GO:0003723">
    <property type="term" value="F:RNA binding"/>
    <property type="evidence" value="ECO:0007669"/>
    <property type="project" value="InterPro"/>
</dbReference>
<accession>A0A447CSF9</accession>
<dbReference type="GO" id="GO:0004349">
    <property type="term" value="F:glutamate 5-kinase activity"/>
    <property type="evidence" value="ECO:0007669"/>
    <property type="project" value="UniProtKB-UniRule"/>
</dbReference>
<dbReference type="Pfam" id="PF01472">
    <property type="entry name" value="PUA"/>
    <property type="match status" value="1"/>
</dbReference>
<evidence type="ECO:0000256" key="1">
    <source>
        <dbReference type="ARBA" id="ARBA00022490"/>
    </source>
</evidence>
<dbReference type="InterPro" id="IPR015947">
    <property type="entry name" value="PUA-like_sf"/>
</dbReference>
<keyword evidence="4 8" id="KW-0808">Transferase</keyword>
<evidence type="ECO:0000256" key="2">
    <source>
        <dbReference type="ARBA" id="ARBA00022605"/>
    </source>
</evidence>
<evidence type="ECO:0000313" key="12">
    <source>
        <dbReference type="Proteomes" id="UP000289200"/>
    </source>
</evidence>
<dbReference type="EC" id="2.7.2.11" evidence="8"/>
<dbReference type="InterPro" id="IPR036974">
    <property type="entry name" value="PUA_sf"/>
</dbReference>
<evidence type="ECO:0000256" key="4">
    <source>
        <dbReference type="ARBA" id="ARBA00022679"/>
    </source>
</evidence>
<dbReference type="PANTHER" id="PTHR43654">
    <property type="entry name" value="GLUTAMATE 5-KINASE"/>
    <property type="match status" value="1"/>
</dbReference>
<sequence length="431" mass="45161">MAARRAAAARPARLPNPARVWDMQAMSSVVSRHRRRSASSPSGSVMSGSSSLNPATPGRIPSLGDFGRIVVKVGSSLLVDAEAGCVKETWLASLVDDLAGLHRDGRDLLVVSSGAIALGRSLLRLPKGPLALEDSQAAAAIGQIALARIWAEALGRHGITAGQILVTLGDTEERRRYLNARSTIGRLLDWRVVPVINENDTVATNEIRYGDNDRLGARVATMASADLLVLLSDIDGLYTAPPGADPSARLIPVVECITPEIEAMAGDSASELSKGGMRTKIEAGKIATTAGTHMVIASGRIDHPLRAIAEGGRATWFIATDNPVTSRKRWIAGSLEPKGTVVIDAGAVAALRRGGSLLPAGVVRIEGSFARGDAVLVRGPDGFEVGRGLVAYDAEDAERLRGHSTADIPAILGTHGRTAIIHRDDLVLGQG</sequence>
<keyword evidence="6 8" id="KW-0418">Kinase</keyword>
<dbReference type="GO" id="GO:0055129">
    <property type="term" value="P:L-proline biosynthetic process"/>
    <property type="evidence" value="ECO:0007669"/>
    <property type="project" value="UniProtKB-UniRule"/>
</dbReference>
<dbReference type="SMART" id="SM00359">
    <property type="entry name" value="PUA"/>
    <property type="match status" value="1"/>
</dbReference>
<dbReference type="SUPFAM" id="SSF88697">
    <property type="entry name" value="PUA domain-like"/>
    <property type="match status" value="1"/>
</dbReference>
<dbReference type="CDD" id="cd21157">
    <property type="entry name" value="PUA_G5K"/>
    <property type="match status" value="1"/>
</dbReference>
<evidence type="ECO:0000256" key="5">
    <source>
        <dbReference type="ARBA" id="ARBA00022741"/>
    </source>
</evidence>
<evidence type="ECO:0000256" key="7">
    <source>
        <dbReference type="ARBA" id="ARBA00022840"/>
    </source>
</evidence>
<evidence type="ECO:0000313" key="11">
    <source>
        <dbReference type="EMBL" id="VCU08179.1"/>
    </source>
</evidence>
<comment type="pathway">
    <text evidence="8">Amino-acid biosynthesis; L-proline biosynthesis; L-glutamate 5-semialdehyde from L-glutamate: step 1/2.</text>
</comment>
<dbReference type="InterPro" id="IPR002478">
    <property type="entry name" value="PUA"/>
</dbReference>
<evidence type="ECO:0000256" key="9">
    <source>
        <dbReference type="SAM" id="MobiDB-lite"/>
    </source>
</evidence>
<dbReference type="PANTHER" id="PTHR43654:SF1">
    <property type="entry name" value="ISOPENTENYL PHOSPHATE KINASE"/>
    <property type="match status" value="1"/>
</dbReference>
<feature type="binding site" evidence="8">
    <location>
        <position position="212"/>
    </location>
    <ligand>
        <name>substrate</name>
    </ligand>
</feature>
<dbReference type="GO" id="GO:0005829">
    <property type="term" value="C:cytosol"/>
    <property type="evidence" value="ECO:0007669"/>
    <property type="project" value="TreeGrafter"/>
</dbReference>
<dbReference type="UniPathway" id="UPA00098">
    <property type="reaction ID" value="UER00359"/>
</dbReference>
<dbReference type="InterPro" id="IPR005715">
    <property type="entry name" value="Glu_5kinase/COase_Synthase"/>
</dbReference>
<dbReference type="InterPro" id="IPR001048">
    <property type="entry name" value="Asp/Glu/Uridylate_kinase"/>
</dbReference>
<organism evidence="11 12">
    <name type="scientific">Rhodoplanes serenus</name>
    <dbReference type="NCBI Taxonomy" id="200615"/>
    <lineage>
        <taxon>Bacteria</taxon>
        <taxon>Pseudomonadati</taxon>
        <taxon>Pseudomonadota</taxon>
        <taxon>Alphaproteobacteria</taxon>
        <taxon>Hyphomicrobiales</taxon>
        <taxon>Nitrobacteraceae</taxon>
        <taxon>Rhodoplanes</taxon>
    </lineage>
</organism>
<dbReference type="PROSITE" id="PS50890">
    <property type="entry name" value="PUA"/>
    <property type="match status" value="1"/>
</dbReference>
<dbReference type="FunFam" id="2.30.130.10:FF:000007">
    <property type="entry name" value="Glutamate 5-kinase"/>
    <property type="match status" value="1"/>
</dbReference>
<protein>
    <recommendedName>
        <fullName evidence="8">Glutamate 5-kinase</fullName>
        <ecNumber evidence="8">2.7.2.11</ecNumber>
    </recommendedName>
    <alternativeName>
        <fullName evidence="8">Gamma-glutamyl kinase</fullName>
        <shortName evidence="8">GK</shortName>
    </alternativeName>
</protein>
<dbReference type="PROSITE" id="PS00902">
    <property type="entry name" value="GLUTAMATE_5_KINASE"/>
    <property type="match status" value="1"/>
</dbReference>
<dbReference type="PIRSF" id="PIRSF000729">
    <property type="entry name" value="GK"/>
    <property type="match status" value="1"/>
</dbReference>
<keyword evidence="5 8" id="KW-0547">Nucleotide-binding</keyword>
<evidence type="ECO:0000256" key="3">
    <source>
        <dbReference type="ARBA" id="ARBA00022650"/>
    </source>
</evidence>
<dbReference type="InterPro" id="IPR001057">
    <property type="entry name" value="Glu/AcGlu_kinase"/>
</dbReference>
<dbReference type="AlphaFoldDB" id="A0A447CSF9"/>
<dbReference type="Proteomes" id="UP000289200">
    <property type="component" value="Unassembled WGS sequence"/>
</dbReference>
<feature type="region of interest" description="Disordered" evidence="9">
    <location>
        <begin position="31"/>
        <end position="58"/>
    </location>
</feature>
<feature type="binding site" evidence="8">
    <location>
        <position position="72"/>
    </location>
    <ligand>
        <name>ATP</name>
        <dbReference type="ChEBI" id="CHEBI:30616"/>
    </ligand>
</feature>
<evidence type="ECO:0000259" key="10">
    <source>
        <dbReference type="SMART" id="SM00359"/>
    </source>
</evidence>
<gene>
    <name evidence="8 11" type="primary">proB</name>
    <name evidence="11" type="ORF">RHODGE_RHODGE_02038</name>
</gene>
<dbReference type="InterPro" id="IPR036393">
    <property type="entry name" value="AceGlu_kinase-like_sf"/>
</dbReference>
<dbReference type="CDD" id="cd04242">
    <property type="entry name" value="AAK_G5K_ProB"/>
    <property type="match status" value="1"/>
</dbReference>
<name>A0A447CSF9_9BRAD</name>
<dbReference type="InterPro" id="IPR019797">
    <property type="entry name" value="Glutamate_5-kinase_CS"/>
</dbReference>
<dbReference type="SUPFAM" id="SSF53633">
    <property type="entry name" value="Carbamate kinase-like"/>
    <property type="match status" value="1"/>
</dbReference>
<feature type="compositionally biased region" description="Low complexity" evidence="9">
    <location>
        <begin position="38"/>
        <end position="51"/>
    </location>
</feature>
<comment type="caution">
    <text evidence="8">Lacks conserved residue(s) required for the propagation of feature annotation.</text>
</comment>
<reference evidence="12" key="1">
    <citation type="submission" date="2018-10" db="EMBL/GenBank/DDBJ databases">
        <authorList>
            <person name="Peiro R."/>
            <person name="Begona"/>
            <person name="Cbmso G."/>
            <person name="Lopez M."/>
            <person name="Gonzalez S."/>
            <person name="Sacristan E."/>
            <person name="Castillo E."/>
        </authorList>
    </citation>
    <scope>NUCLEOTIDE SEQUENCE [LARGE SCALE GENOMIC DNA]</scope>
</reference>
<keyword evidence="7 8" id="KW-0067">ATP-binding</keyword>